<evidence type="ECO:0000259" key="1">
    <source>
        <dbReference type="Pfam" id="PF13338"/>
    </source>
</evidence>
<evidence type="ECO:0000313" key="2">
    <source>
        <dbReference type="EMBL" id="EWT00950.1"/>
    </source>
</evidence>
<dbReference type="STRING" id="1386089.N865_05745"/>
<dbReference type="Gene3D" id="3.40.960.10">
    <property type="entry name" value="VSR Endonuclease"/>
    <property type="match status" value="1"/>
</dbReference>
<dbReference type="Proteomes" id="UP000019489">
    <property type="component" value="Unassembled WGS sequence"/>
</dbReference>
<gene>
    <name evidence="2" type="ORF">N865_05745</name>
</gene>
<sequence>MDPALIARNDVFPASRALALGMSRTELRRLLREGRVVRLHRGWYSSRQPEDDIDQHLLRVEALLTEYAGHAVATNASALLRLGLPTYRPDLARVHLVLTDPALHRHRKPDLVVHPFVPVPEGLEPTRRGTVHPAVAMAACGLPDPRAFLVAADAGLGRGLVSREQLARAVDGLGRRRGVAGVRAVLDWCDPRHESPGESLTAYVLRMAGFALEPQFGVPGTEHWTPGGQGYRADFRIAGTRVLVEFDGRVKYTDQRSVWDEKVREDRIRSLGYEVIRLTWADLRDPVSVRAKVIAALRRAGA</sequence>
<feature type="domain" description="AbiEi antitoxin N-terminal" evidence="1">
    <location>
        <begin position="11"/>
        <end position="44"/>
    </location>
</feature>
<dbReference type="eggNOG" id="COG5340">
    <property type="taxonomic scope" value="Bacteria"/>
</dbReference>
<dbReference type="RefSeq" id="WP_034807167.1">
    <property type="nucleotide sequence ID" value="NZ_AWSA01000031.1"/>
</dbReference>
<dbReference type="EMBL" id="AWSA01000031">
    <property type="protein sequence ID" value="EWT00950.1"/>
    <property type="molecule type" value="Genomic_DNA"/>
</dbReference>
<reference evidence="2 3" key="1">
    <citation type="submission" date="2013-08" db="EMBL/GenBank/DDBJ databases">
        <title>Intrasporangium oryzae NRRL B-24470.</title>
        <authorList>
            <person name="Liu H."/>
            <person name="Wang G."/>
        </authorList>
    </citation>
    <scope>NUCLEOTIDE SEQUENCE [LARGE SCALE GENOMIC DNA]</scope>
    <source>
        <strain evidence="2 3">NRRL B-24470</strain>
    </source>
</reference>
<dbReference type="Pfam" id="PF13338">
    <property type="entry name" value="AbiEi_4"/>
    <property type="match status" value="1"/>
</dbReference>
<protein>
    <recommendedName>
        <fullName evidence="1">AbiEi antitoxin N-terminal domain-containing protein</fullName>
    </recommendedName>
</protein>
<keyword evidence="3" id="KW-1185">Reference proteome</keyword>
<accession>W9G4J9</accession>
<evidence type="ECO:0000313" key="3">
    <source>
        <dbReference type="Proteomes" id="UP000019489"/>
    </source>
</evidence>
<comment type="caution">
    <text evidence="2">The sequence shown here is derived from an EMBL/GenBank/DDBJ whole genome shotgun (WGS) entry which is preliminary data.</text>
</comment>
<name>W9G4J9_9MICO</name>
<dbReference type="AlphaFoldDB" id="W9G4J9"/>
<proteinExistence type="predicted"/>
<dbReference type="InterPro" id="IPR025159">
    <property type="entry name" value="AbiEi_N"/>
</dbReference>
<organism evidence="2 3">
    <name type="scientific">Intrasporangium oryzae NRRL B-24470</name>
    <dbReference type="NCBI Taxonomy" id="1386089"/>
    <lineage>
        <taxon>Bacteria</taxon>
        <taxon>Bacillati</taxon>
        <taxon>Actinomycetota</taxon>
        <taxon>Actinomycetes</taxon>
        <taxon>Micrococcales</taxon>
        <taxon>Intrasporangiaceae</taxon>
        <taxon>Intrasporangium</taxon>
    </lineage>
</organism>